<evidence type="ECO:0000313" key="4">
    <source>
        <dbReference type="Proteomes" id="UP000664859"/>
    </source>
</evidence>
<dbReference type="Pfam" id="PF18150">
    <property type="entry name" value="DUF5600"/>
    <property type="match status" value="1"/>
</dbReference>
<protein>
    <submittedName>
        <fullName evidence="3">P-loop containing nucleoside triphosphate hydrolase protein</fullName>
    </submittedName>
</protein>
<dbReference type="Pfam" id="PF01926">
    <property type="entry name" value="MMR_HSR1"/>
    <property type="match status" value="1"/>
</dbReference>
<dbReference type="CDD" id="cd09913">
    <property type="entry name" value="EHD"/>
    <property type="match status" value="1"/>
</dbReference>
<evidence type="ECO:0000313" key="3">
    <source>
        <dbReference type="EMBL" id="KAG5175680.1"/>
    </source>
</evidence>
<dbReference type="AlphaFoldDB" id="A0A835YIA7"/>
<dbReference type="OrthoDB" id="1716625at2759"/>
<dbReference type="Gene3D" id="3.40.50.300">
    <property type="entry name" value="P-loop containing nucleotide triphosphate hydrolases"/>
    <property type="match status" value="1"/>
</dbReference>
<dbReference type="InterPro" id="IPR051943">
    <property type="entry name" value="TRAFAC_Dynamin-like_GTPase"/>
</dbReference>
<feature type="domain" description="Dynamin-type G" evidence="2">
    <location>
        <begin position="9"/>
        <end position="240"/>
    </location>
</feature>
<dbReference type="EMBL" id="JAFCMP010000547">
    <property type="protein sequence ID" value="KAG5175680.1"/>
    <property type="molecule type" value="Genomic_DNA"/>
</dbReference>
<organism evidence="3 4">
    <name type="scientific">Tribonema minus</name>
    <dbReference type="NCBI Taxonomy" id="303371"/>
    <lineage>
        <taxon>Eukaryota</taxon>
        <taxon>Sar</taxon>
        <taxon>Stramenopiles</taxon>
        <taxon>Ochrophyta</taxon>
        <taxon>PX clade</taxon>
        <taxon>Xanthophyceae</taxon>
        <taxon>Tribonematales</taxon>
        <taxon>Tribonemataceae</taxon>
        <taxon>Tribonema</taxon>
    </lineage>
</organism>
<reference evidence="3" key="1">
    <citation type="submission" date="2021-02" db="EMBL/GenBank/DDBJ databases">
        <title>First Annotated Genome of the Yellow-green Alga Tribonema minus.</title>
        <authorList>
            <person name="Mahan K.M."/>
        </authorList>
    </citation>
    <scope>NUCLEOTIDE SEQUENCE</scope>
    <source>
        <strain evidence="3">UTEX B ZZ1240</strain>
    </source>
</reference>
<comment type="caution">
    <text evidence="3">The sequence shown here is derived from an EMBL/GenBank/DDBJ whole genome shotgun (WGS) entry which is preliminary data.</text>
</comment>
<keyword evidence="3" id="KW-0378">Hydrolase</keyword>
<dbReference type="Proteomes" id="UP000664859">
    <property type="component" value="Unassembled WGS sequence"/>
</dbReference>
<comment type="subcellular location">
    <subcellularLocation>
        <location evidence="1">Endosome membrane</location>
        <topology evidence="1">Peripheral membrane protein</topology>
    </subcellularLocation>
</comment>
<sequence length="343" mass="38359">MEAISDKELEAKSQVLVIGPYSTGKTTFIRYLLGRDFNNMNIGPEPTTDSFTVLVHGDEDRSVAGNSFTRITSLPYSGLLQFGTGFLRRLTASISPSPFLEHITLVDTPGALTGEAHQHRRSYSFPVVARWFADRSDLIVLIFDAHKLDISDELRDVMEGLVEHQDKVRIVLNKADQIERAHLMRVYGALMWTMGTIFPNPEVVRVYVGSFWDRPLKYTAHARLFERDQTALLGELAALPKESATRKMDAIMARVKRLKAHVCVLGHIRAQAYKDELLEDLGGVFEEVRLKHGLHEADLPDVAKFGAVLRALDVADLPALRPATLQQLDDVVDVEFPRVSAAT</sequence>
<dbReference type="GO" id="GO:0005525">
    <property type="term" value="F:GTP binding"/>
    <property type="evidence" value="ECO:0007669"/>
    <property type="project" value="InterPro"/>
</dbReference>
<gene>
    <name evidence="3" type="ORF">JKP88DRAFT_269245</name>
</gene>
<dbReference type="InterPro" id="IPR030381">
    <property type="entry name" value="G_DYNAMIN_dom"/>
</dbReference>
<dbReference type="GO" id="GO:0016787">
    <property type="term" value="F:hydrolase activity"/>
    <property type="evidence" value="ECO:0007669"/>
    <property type="project" value="UniProtKB-KW"/>
</dbReference>
<dbReference type="PROSITE" id="PS51718">
    <property type="entry name" value="G_DYNAMIN_2"/>
    <property type="match status" value="1"/>
</dbReference>
<dbReference type="GO" id="GO:0010008">
    <property type="term" value="C:endosome membrane"/>
    <property type="evidence" value="ECO:0007669"/>
    <property type="project" value="UniProtKB-SubCell"/>
</dbReference>
<proteinExistence type="predicted"/>
<evidence type="ECO:0000256" key="1">
    <source>
        <dbReference type="ARBA" id="ARBA00004481"/>
    </source>
</evidence>
<evidence type="ECO:0000259" key="2">
    <source>
        <dbReference type="PROSITE" id="PS51718"/>
    </source>
</evidence>
<dbReference type="SUPFAM" id="SSF52540">
    <property type="entry name" value="P-loop containing nucleoside triphosphate hydrolases"/>
    <property type="match status" value="1"/>
</dbReference>
<dbReference type="Gene3D" id="1.10.268.20">
    <property type="match status" value="1"/>
</dbReference>
<accession>A0A835YIA7</accession>
<dbReference type="InterPro" id="IPR006073">
    <property type="entry name" value="GTP-bd"/>
</dbReference>
<dbReference type="InterPro" id="IPR040990">
    <property type="entry name" value="DUF5600"/>
</dbReference>
<keyword evidence="4" id="KW-1185">Reference proteome</keyword>
<dbReference type="InterPro" id="IPR027417">
    <property type="entry name" value="P-loop_NTPase"/>
</dbReference>
<dbReference type="PANTHER" id="PTHR43681:SF1">
    <property type="entry name" value="SARCALUMENIN"/>
    <property type="match status" value="1"/>
</dbReference>
<dbReference type="PANTHER" id="PTHR43681">
    <property type="entry name" value="TRANSMEMBRANE GTPASE FZO"/>
    <property type="match status" value="1"/>
</dbReference>
<name>A0A835YIA7_9STRA</name>